<dbReference type="OrthoDB" id="9930022at2759"/>
<evidence type="ECO:0000313" key="1">
    <source>
        <dbReference type="EMBL" id="KAF9699310.1"/>
    </source>
</evidence>
<gene>
    <name evidence="1" type="ORF">EKO04_002711</name>
</gene>
<reference evidence="1" key="2">
    <citation type="submission" date="2020-09" db="EMBL/GenBank/DDBJ databases">
        <title>Reference genome assembly for Australian Ascochyta lentis isolate Al4.</title>
        <authorList>
            <person name="Lee R.C."/>
            <person name="Farfan-Caceres L.M."/>
            <person name="Debler J.W."/>
            <person name="Williams A.H."/>
            <person name="Henares B.M."/>
        </authorList>
    </citation>
    <scope>NUCLEOTIDE SEQUENCE</scope>
    <source>
        <strain evidence="1">Al4</strain>
    </source>
</reference>
<reference evidence="1" key="1">
    <citation type="submission" date="2018-12" db="EMBL/GenBank/DDBJ databases">
        <authorList>
            <person name="Syme R.A."/>
            <person name="Farfan-Caceres L."/>
            <person name="Lichtenzveig J."/>
        </authorList>
    </citation>
    <scope>NUCLEOTIDE SEQUENCE</scope>
    <source>
        <strain evidence="1">Al4</strain>
    </source>
</reference>
<name>A0A8H7MLD4_9PLEO</name>
<dbReference type="AlphaFoldDB" id="A0A8H7MLD4"/>
<dbReference type="Proteomes" id="UP000651452">
    <property type="component" value="Unassembled WGS sequence"/>
</dbReference>
<keyword evidence="2" id="KW-1185">Reference proteome</keyword>
<comment type="caution">
    <text evidence="1">The sequence shown here is derived from an EMBL/GenBank/DDBJ whole genome shotgun (WGS) entry which is preliminary data.</text>
</comment>
<dbReference type="EMBL" id="RZGK01000005">
    <property type="protein sequence ID" value="KAF9699310.1"/>
    <property type="molecule type" value="Genomic_DNA"/>
</dbReference>
<proteinExistence type="predicted"/>
<evidence type="ECO:0000313" key="2">
    <source>
        <dbReference type="Proteomes" id="UP000651452"/>
    </source>
</evidence>
<protein>
    <recommendedName>
        <fullName evidence="3">Transcription factor domain-containing protein</fullName>
    </recommendedName>
</protein>
<organism evidence="1 2">
    <name type="scientific">Ascochyta lentis</name>
    <dbReference type="NCBI Taxonomy" id="205686"/>
    <lineage>
        <taxon>Eukaryota</taxon>
        <taxon>Fungi</taxon>
        <taxon>Dikarya</taxon>
        <taxon>Ascomycota</taxon>
        <taxon>Pezizomycotina</taxon>
        <taxon>Dothideomycetes</taxon>
        <taxon>Pleosporomycetidae</taxon>
        <taxon>Pleosporales</taxon>
        <taxon>Pleosporineae</taxon>
        <taxon>Didymellaceae</taxon>
        <taxon>Ascochyta</taxon>
    </lineage>
</organism>
<accession>A0A8H7MLD4</accession>
<evidence type="ECO:0008006" key="3">
    <source>
        <dbReference type="Google" id="ProtNLM"/>
    </source>
</evidence>
<sequence>MHSETLLSPSLNEGIFEFPHHPFNLSLESQSLIASIGDLVAQQYPHTADADTKLYARIEYCATRLTLLPNVFASTGQTMFIHRQSFQTLQSPALQQAMSACALYCVKTPATKTLVHQVLQHNVQHLLATTDPATASNTDLLAALQALLLYQLMRLFDGDICLRAAAESDEPTTILWASELRTRACALSLPLHPFSTFANNSRDWQLWLFSESIRRTVVTTFLLRGVYNYLKTGVDSPTVVGVYFTAQEGLWNAQSDVGWLRAREERVELQVLVNAWDEVMALAGPRDLEELGVLVMSMLWGLRATREWLGYEHSIKYGLECEVQSLLALDGH</sequence>